<reference evidence="1" key="1">
    <citation type="journal article" date="2023" name="Comput. Struct. Biotechnol. J.">
        <title>Discovery of a novel marine Bacteroidetes with a rich repertoire of carbohydrate-active enzymes.</title>
        <authorList>
            <person name="Chen B."/>
            <person name="Liu G."/>
            <person name="Chen Q."/>
            <person name="Wang H."/>
            <person name="Liu L."/>
            <person name="Tang K."/>
        </authorList>
    </citation>
    <scope>NUCLEOTIDE SEQUENCE</scope>
    <source>
        <strain evidence="1">TK19036</strain>
    </source>
</reference>
<evidence type="ECO:0000313" key="1">
    <source>
        <dbReference type="EMBL" id="WKN38068.1"/>
    </source>
</evidence>
<protein>
    <submittedName>
        <fullName evidence="1">DUF4844 domain-containing protein</fullName>
    </submittedName>
</protein>
<dbReference type="EMBL" id="CP120682">
    <property type="protein sequence ID" value="WKN38068.1"/>
    <property type="molecule type" value="Genomic_DNA"/>
</dbReference>
<sequence length="202" mass="23293">MIIEDKLNSFLSENKFNDEAWQEKGLIPAPRATVDLMVETIKRITDEAKRAHLEGKSKNSIKKLLINNIENLQNEGQFDTEEQDFLTDLVCELASILDIKLEDPADNWFHPNEAIDRVEQKCNHCGFKLITWIQSKTKQINYWSWDIVECNKCGGVNLLSLDPHTQKCVGHGYEFVKQLNKNKYDQEAALEILNKMKGKTGR</sequence>
<reference evidence="1" key="2">
    <citation type="journal article" date="2024" name="Antonie Van Leeuwenhoek">
        <title>Roseihalotalea indica gen. nov., sp. nov., a halophilic Bacteroidetes from mesopelagic Southwest Indian Ocean with higher carbohydrate metabolic potential.</title>
        <authorList>
            <person name="Chen B."/>
            <person name="Zhang M."/>
            <person name="Lin D."/>
            <person name="Ye J."/>
            <person name="Tang K."/>
        </authorList>
    </citation>
    <scope>NUCLEOTIDE SEQUENCE</scope>
    <source>
        <strain evidence="1">TK19036</strain>
    </source>
</reference>
<dbReference type="Gene3D" id="1.20.1480.40">
    <property type="entry name" value="Uncharacterised protein PF16133, DUF4844"/>
    <property type="match status" value="1"/>
</dbReference>
<accession>A0AA49GPI1</accession>
<proteinExistence type="predicted"/>
<dbReference type="InterPro" id="IPR038360">
    <property type="entry name" value="DUF4844_sf"/>
</dbReference>
<gene>
    <name evidence="1" type="ORF">K4G66_05030</name>
</gene>
<name>A0AA49GPI1_9BACT</name>
<organism evidence="1">
    <name type="scientific">Roseihalotalea indica</name>
    <dbReference type="NCBI Taxonomy" id="2867963"/>
    <lineage>
        <taxon>Bacteria</taxon>
        <taxon>Pseudomonadati</taxon>
        <taxon>Bacteroidota</taxon>
        <taxon>Cytophagia</taxon>
        <taxon>Cytophagales</taxon>
        <taxon>Catalimonadaceae</taxon>
        <taxon>Roseihalotalea</taxon>
    </lineage>
</organism>
<dbReference type="AlphaFoldDB" id="A0AA49GPI1"/>